<dbReference type="InterPro" id="IPR029052">
    <property type="entry name" value="Metallo-depent_PP-like"/>
</dbReference>
<keyword evidence="2" id="KW-1185">Reference proteome</keyword>
<name>A0A0M0J6W4_9EUKA</name>
<evidence type="ECO:0000313" key="2">
    <source>
        <dbReference type="Proteomes" id="UP000037460"/>
    </source>
</evidence>
<accession>A0A0M0J6W4</accession>
<dbReference type="PANTHER" id="PTHR16509">
    <property type="match status" value="1"/>
</dbReference>
<organism evidence="1 2">
    <name type="scientific">Chrysochromulina tobinii</name>
    <dbReference type="NCBI Taxonomy" id="1460289"/>
    <lineage>
        <taxon>Eukaryota</taxon>
        <taxon>Haptista</taxon>
        <taxon>Haptophyta</taxon>
        <taxon>Prymnesiophyceae</taxon>
        <taxon>Prymnesiales</taxon>
        <taxon>Chrysochromulinaceae</taxon>
        <taxon>Chrysochromulina</taxon>
    </lineage>
</organism>
<protein>
    <submittedName>
        <fullName evidence="1">Metallophosphoesterase</fullName>
    </submittedName>
</protein>
<comment type="caution">
    <text evidence="1">The sequence shown here is derived from an EMBL/GenBank/DDBJ whole genome shotgun (WGS) entry which is preliminary data.</text>
</comment>
<sequence length="438" mass="46011">MQRLLVAAALAATPPAKEVASFGIITDVHYADADTSGTRYYRDSLPKVRASIADLASRSTDFLIELGDFKDTDVGSGCGKGKATPACINLTLSFLATIEAEMATFPGPRFHLLGNHDVDVLNQSAVLNATTNSPVTDPGGPGYYSFDFPFAPEPVGNDTDGCLVRDGVDVWIVHADGTRNWLSMPPAGASDAARPIADASAYPKRHGGKGAYNLDADQSAAAFAQRCHGCVCDGVGLPAALPSPPPEHAAPLRFIALNGDYTADDVPWADLDGGAVPGASWDDAHVPMVQMEWFAEQLQQARASAQRVIVFIHYRLDGGPGGPVGTGLGPTSVPNRAWVDECTLKNAPVVRALLEETPGLVLATFSGHDHAPLPPYTHEALGKPAYLTMAATVEGSWPTHNAYSRVSILADCTVRVHGFGSGGYNVSVPPPDATCSLE</sequence>
<evidence type="ECO:0000313" key="1">
    <source>
        <dbReference type="EMBL" id="KOO21943.1"/>
    </source>
</evidence>
<dbReference type="OrthoDB" id="9675250at2759"/>
<gene>
    <name evidence="1" type="ORF">Ctob_000709</name>
</gene>
<dbReference type="EMBL" id="JWZX01003321">
    <property type="protein sequence ID" value="KOO21943.1"/>
    <property type="molecule type" value="Genomic_DNA"/>
</dbReference>
<proteinExistence type="predicted"/>
<reference evidence="2" key="1">
    <citation type="journal article" date="2015" name="PLoS Genet.">
        <title>Genome Sequence and Transcriptome Analyses of Chrysochromulina tobin: Metabolic Tools for Enhanced Algal Fitness in the Prominent Order Prymnesiales (Haptophyceae).</title>
        <authorList>
            <person name="Hovde B.T."/>
            <person name="Deodato C.R."/>
            <person name="Hunsperger H.M."/>
            <person name="Ryken S.A."/>
            <person name="Yost W."/>
            <person name="Jha R.K."/>
            <person name="Patterson J."/>
            <person name="Monnat R.J. Jr."/>
            <person name="Barlow S.B."/>
            <person name="Starkenburg S.R."/>
            <person name="Cattolico R.A."/>
        </authorList>
    </citation>
    <scope>NUCLEOTIDE SEQUENCE</scope>
    <source>
        <strain evidence="2">CCMP291</strain>
    </source>
</reference>
<dbReference type="PANTHER" id="PTHR16509:SF1">
    <property type="entry name" value="MANGANESE-DEPENDENT ADP-RIBOSE_CDP-ALCOHOL DIPHOSPHATASE"/>
    <property type="match status" value="1"/>
</dbReference>
<dbReference type="AlphaFoldDB" id="A0A0M0J6W4"/>
<dbReference type="Gene3D" id="3.60.21.10">
    <property type="match status" value="2"/>
</dbReference>
<dbReference type="Proteomes" id="UP000037460">
    <property type="component" value="Unassembled WGS sequence"/>
</dbReference>
<dbReference type="SUPFAM" id="SSF56300">
    <property type="entry name" value="Metallo-dependent phosphatases"/>
    <property type="match status" value="1"/>
</dbReference>